<proteinExistence type="predicted"/>
<evidence type="ECO:0000256" key="5">
    <source>
        <dbReference type="SAM" id="Phobius"/>
    </source>
</evidence>
<feature type="transmembrane region" description="Helical" evidence="5">
    <location>
        <begin position="269"/>
        <end position="286"/>
    </location>
</feature>
<protein>
    <submittedName>
        <fullName evidence="7">MFS transporter</fullName>
    </submittedName>
</protein>
<dbReference type="InterPro" id="IPR011701">
    <property type="entry name" value="MFS"/>
</dbReference>
<sequence>MGRVYVSLRDRPAGDAGDTPGPGAVRRRVASTVVLLGLVSMFTDVSSEMVAAVLPLYLTAELGLGYVAYGFLDGAYQGVSALVRMLGGYASDRTGAAKWIAVLGYGVSAVSRLAMLPAHAFLAITAVVTADRLGKGLRTAPRDAMIAAASRREDLGRAFGVHRALDTVGAALGPLVAFGLLAAVPGGYDSVFVVSFAVAAIGVALLVLFVPARRALPAARLRARGILRELTGRRLRRPVVACALLGAVTVGDGFLYLSLQQRTDLDATFFPLLYVGTNTVYLLLAVPLGHLADRLGRARVLVGGHVALLAAYLVAGGPVPGVAAVVATLVLLGGFYAATDGVLPALVSPLVADEARASGIAAAQTAVVVARFASSVAFGALWAVSGPGTGLVVFAALLGVVLPAAAWLLRSAEAGR</sequence>
<evidence type="ECO:0000256" key="3">
    <source>
        <dbReference type="ARBA" id="ARBA00022989"/>
    </source>
</evidence>
<dbReference type="Proteomes" id="UP000239209">
    <property type="component" value="Unassembled WGS sequence"/>
</dbReference>
<dbReference type="GO" id="GO:0005886">
    <property type="term" value="C:plasma membrane"/>
    <property type="evidence" value="ECO:0007669"/>
    <property type="project" value="UniProtKB-SubCell"/>
</dbReference>
<dbReference type="Gene3D" id="1.20.1250.20">
    <property type="entry name" value="MFS general substrate transporter like domains"/>
    <property type="match status" value="2"/>
</dbReference>
<dbReference type="CDD" id="cd17370">
    <property type="entry name" value="MFS_MJ1317_like"/>
    <property type="match status" value="1"/>
</dbReference>
<dbReference type="PANTHER" id="PTHR23518:SF2">
    <property type="entry name" value="MAJOR FACILITATOR SUPERFAMILY TRANSPORTER"/>
    <property type="match status" value="1"/>
</dbReference>
<feature type="transmembrane region" description="Helical" evidence="5">
    <location>
        <begin position="390"/>
        <end position="409"/>
    </location>
</feature>
<feature type="transmembrane region" description="Helical" evidence="5">
    <location>
        <begin position="359"/>
        <end position="384"/>
    </location>
</feature>
<feature type="transmembrane region" description="Helical" evidence="5">
    <location>
        <begin position="238"/>
        <end position="257"/>
    </location>
</feature>
<feature type="transmembrane region" description="Helical" evidence="5">
    <location>
        <begin position="190"/>
        <end position="212"/>
    </location>
</feature>
<dbReference type="SUPFAM" id="SSF103473">
    <property type="entry name" value="MFS general substrate transporter"/>
    <property type="match status" value="1"/>
</dbReference>
<evidence type="ECO:0000259" key="6">
    <source>
        <dbReference type="PROSITE" id="PS50850"/>
    </source>
</evidence>
<dbReference type="PROSITE" id="PS50850">
    <property type="entry name" value="MFS"/>
    <property type="match status" value="1"/>
</dbReference>
<evidence type="ECO:0000256" key="4">
    <source>
        <dbReference type="ARBA" id="ARBA00023136"/>
    </source>
</evidence>
<reference evidence="7 8" key="1">
    <citation type="submission" date="2018-03" db="EMBL/GenBank/DDBJ databases">
        <title>Genomic Encyclopedia of Archaeal and Bacterial Type Strains, Phase II (KMG-II): from individual species to whole genera.</title>
        <authorList>
            <person name="Goeker M."/>
        </authorList>
    </citation>
    <scope>NUCLEOTIDE SEQUENCE [LARGE SCALE GENOMIC DNA]</scope>
    <source>
        <strain evidence="7 8">DSM 45348</strain>
    </source>
</reference>
<keyword evidence="4 5" id="KW-0472">Membrane</keyword>
<keyword evidence="2 5" id="KW-0812">Transmembrane</keyword>
<keyword evidence="8" id="KW-1185">Reference proteome</keyword>
<dbReference type="Pfam" id="PF07690">
    <property type="entry name" value="MFS_1"/>
    <property type="match status" value="1"/>
</dbReference>
<feature type="transmembrane region" description="Helical" evidence="5">
    <location>
        <begin position="321"/>
        <end position="347"/>
    </location>
</feature>
<accession>A0A2T0SFI2</accession>
<evidence type="ECO:0000313" key="7">
    <source>
        <dbReference type="EMBL" id="PRY32175.1"/>
    </source>
</evidence>
<evidence type="ECO:0000256" key="1">
    <source>
        <dbReference type="ARBA" id="ARBA00004651"/>
    </source>
</evidence>
<evidence type="ECO:0000313" key="8">
    <source>
        <dbReference type="Proteomes" id="UP000239209"/>
    </source>
</evidence>
<keyword evidence="3 5" id="KW-1133">Transmembrane helix</keyword>
<feature type="domain" description="Major facilitator superfamily (MFS) profile" evidence="6">
    <location>
        <begin position="32"/>
        <end position="413"/>
    </location>
</feature>
<name>A0A2T0SFI2_9ACTN</name>
<comment type="caution">
    <text evidence="7">The sequence shown here is derived from an EMBL/GenBank/DDBJ whole genome shotgun (WGS) entry which is preliminary data.</text>
</comment>
<dbReference type="AlphaFoldDB" id="A0A2T0SFI2"/>
<organism evidence="7 8">
    <name type="scientific">Pseudosporangium ferrugineum</name>
    <dbReference type="NCBI Taxonomy" id="439699"/>
    <lineage>
        <taxon>Bacteria</taxon>
        <taxon>Bacillati</taxon>
        <taxon>Actinomycetota</taxon>
        <taxon>Actinomycetes</taxon>
        <taxon>Micromonosporales</taxon>
        <taxon>Micromonosporaceae</taxon>
        <taxon>Pseudosporangium</taxon>
    </lineage>
</organism>
<comment type="subcellular location">
    <subcellularLocation>
        <location evidence="1">Cell membrane</location>
        <topology evidence="1">Multi-pass membrane protein</topology>
    </subcellularLocation>
</comment>
<dbReference type="EMBL" id="PVZG01000002">
    <property type="protein sequence ID" value="PRY32175.1"/>
    <property type="molecule type" value="Genomic_DNA"/>
</dbReference>
<dbReference type="InterPro" id="IPR036259">
    <property type="entry name" value="MFS_trans_sf"/>
</dbReference>
<dbReference type="InterPro" id="IPR020846">
    <property type="entry name" value="MFS_dom"/>
</dbReference>
<gene>
    <name evidence="7" type="ORF">CLV70_102386</name>
</gene>
<dbReference type="GO" id="GO:0022857">
    <property type="term" value="F:transmembrane transporter activity"/>
    <property type="evidence" value="ECO:0007669"/>
    <property type="project" value="InterPro"/>
</dbReference>
<dbReference type="PANTHER" id="PTHR23518">
    <property type="entry name" value="C-METHYLTRANSFERASE"/>
    <property type="match status" value="1"/>
</dbReference>
<dbReference type="RefSeq" id="WP_245908054.1">
    <property type="nucleotide sequence ID" value="NZ_PVZG01000002.1"/>
</dbReference>
<feature type="transmembrane region" description="Helical" evidence="5">
    <location>
        <begin position="164"/>
        <end position="184"/>
    </location>
</feature>
<evidence type="ECO:0000256" key="2">
    <source>
        <dbReference type="ARBA" id="ARBA00022692"/>
    </source>
</evidence>
<feature type="transmembrane region" description="Helical" evidence="5">
    <location>
        <begin position="298"/>
        <end position="315"/>
    </location>
</feature>